<accession>A0AAU9Y509</accession>
<keyword evidence="7" id="KW-0675">Receptor</keyword>
<evidence type="ECO:0000256" key="10">
    <source>
        <dbReference type="SAM" id="Phobius"/>
    </source>
</evidence>
<dbReference type="EMBL" id="CALNXJ010000126">
    <property type="protein sequence ID" value="CAH3165964.1"/>
    <property type="molecule type" value="Genomic_DNA"/>
</dbReference>
<comment type="subcellular location">
    <subcellularLocation>
        <location evidence="1">Cell membrane</location>
        <topology evidence="1">Multi-pass membrane protein</topology>
    </subcellularLocation>
</comment>
<feature type="transmembrane region" description="Helical" evidence="10">
    <location>
        <begin position="283"/>
        <end position="304"/>
    </location>
</feature>
<evidence type="ECO:0000313" key="13">
    <source>
        <dbReference type="Proteomes" id="UP001159428"/>
    </source>
</evidence>
<feature type="domain" description="G-protein coupled receptors family 1 profile" evidence="11">
    <location>
        <begin position="263"/>
        <end position="501"/>
    </location>
</feature>
<dbReference type="SMART" id="SM01381">
    <property type="entry name" value="7TM_GPCR_Srsx"/>
    <property type="match status" value="1"/>
</dbReference>
<feature type="domain" description="G-protein coupled receptors family 1 profile" evidence="11">
    <location>
        <begin position="69"/>
        <end position="207"/>
    </location>
</feature>
<reference evidence="12 13" key="1">
    <citation type="submission" date="2022-05" db="EMBL/GenBank/DDBJ databases">
        <authorList>
            <consortium name="Genoscope - CEA"/>
            <person name="William W."/>
        </authorList>
    </citation>
    <scope>NUCLEOTIDE SEQUENCE [LARGE SCALE GENOMIC DNA]</scope>
</reference>
<dbReference type="InterPro" id="IPR000276">
    <property type="entry name" value="GPCR_Rhodpsn"/>
</dbReference>
<name>A0AAU9Y509_9CNID</name>
<dbReference type="PROSITE" id="PS50262">
    <property type="entry name" value="G_PROTEIN_RECEP_F1_2"/>
    <property type="match status" value="2"/>
</dbReference>
<comment type="caution">
    <text evidence="12">The sequence shown here is derived from an EMBL/GenBank/DDBJ whole genome shotgun (WGS) entry which is preliminary data.</text>
</comment>
<evidence type="ECO:0000259" key="11">
    <source>
        <dbReference type="PROSITE" id="PS50262"/>
    </source>
</evidence>
<feature type="transmembrane region" description="Helical" evidence="10">
    <location>
        <begin position="175"/>
        <end position="196"/>
    </location>
</feature>
<feature type="transmembrane region" description="Helical" evidence="10">
    <location>
        <begin position="393"/>
        <end position="411"/>
    </location>
</feature>
<keyword evidence="6 10" id="KW-0472">Membrane</keyword>
<keyword evidence="2" id="KW-1003">Cell membrane</keyword>
<dbReference type="GO" id="GO:0004930">
    <property type="term" value="F:G protein-coupled receptor activity"/>
    <property type="evidence" value="ECO:0007669"/>
    <property type="project" value="UniProtKB-KW"/>
</dbReference>
<keyword evidence="4 10" id="KW-1133">Transmembrane helix</keyword>
<dbReference type="PANTHER" id="PTHR24246">
    <property type="entry name" value="OLFACTORY RECEPTOR AND ADENOSINE RECEPTOR"/>
    <property type="match status" value="1"/>
</dbReference>
<evidence type="ECO:0000256" key="9">
    <source>
        <dbReference type="ARBA" id="ARBA00023224"/>
    </source>
</evidence>
<feature type="transmembrane region" description="Helical" evidence="10">
    <location>
        <begin position="448"/>
        <end position="469"/>
    </location>
</feature>
<evidence type="ECO:0000256" key="8">
    <source>
        <dbReference type="ARBA" id="ARBA00023180"/>
    </source>
</evidence>
<dbReference type="GO" id="GO:0005886">
    <property type="term" value="C:plasma membrane"/>
    <property type="evidence" value="ECO:0007669"/>
    <property type="project" value="UniProtKB-SubCell"/>
</dbReference>
<dbReference type="CDD" id="cd00637">
    <property type="entry name" value="7tm_classA_rhodopsin-like"/>
    <property type="match status" value="1"/>
</dbReference>
<evidence type="ECO:0000256" key="4">
    <source>
        <dbReference type="ARBA" id="ARBA00022989"/>
    </source>
</evidence>
<proteinExistence type="predicted"/>
<dbReference type="PRINTS" id="PR00237">
    <property type="entry name" value="GPCRRHODOPSN"/>
</dbReference>
<feature type="transmembrane region" description="Helical" evidence="10">
    <location>
        <begin position="475"/>
        <end position="492"/>
    </location>
</feature>
<dbReference type="AlphaFoldDB" id="A0AAU9Y509"/>
<evidence type="ECO:0000256" key="3">
    <source>
        <dbReference type="ARBA" id="ARBA00022692"/>
    </source>
</evidence>
<evidence type="ECO:0000256" key="2">
    <source>
        <dbReference type="ARBA" id="ARBA00022475"/>
    </source>
</evidence>
<evidence type="ECO:0000256" key="1">
    <source>
        <dbReference type="ARBA" id="ARBA00004651"/>
    </source>
</evidence>
<dbReference type="InterPro" id="IPR017452">
    <property type="entry name" value="GPCR_Rhodpsn_7TM"/>
</dbReference>
<dbReference type="SUPFAM" id="SSF81321">
    <property type="entry name" value="Family A G protein-coupled receptor-like"/>
    <property type="match status" value="1"/>
</dbReference>
<evidence type="ECO:0000256" key="7">
    <source>
        <dbReference type="ARBA" id="ARBA00023170"/>
    </source>
</evidence>
<protein>
    <recommendedName>
        <fullName evidence="11">G-protein coupled receptors family 1 profile domain-containing protein</fullName>
    </recommendedName>
</protein>
<keyword evidence="9" id="KW-0807">Transducer</keyword>
<feature type="transmembrane region" description="Helical" evidence="10">
    <location>
        <begin position="104"/>
        <end position="124"/>
    </location>
</feature>
<dbReference type="PANTHER" id="PTHR24246:SF27">
    <property type="entry name" value="ADENOSINE RECEPTOR, ISOFORM A"/>
    <property type="match status" value="1"/>
</dbReference>
<organism evidence="12 13">
    <name type="scientific">Pocillopora meandrina</name>
    <dbReference type="NCBI Taxonomy" id="46732"/>
    <lineage>
        <taxon>Eukaryota</taxon>
        <taxon>Metazoa</taxon>
        <taxon>Cnidaria</taxon>
        <taxon>Anthozoa</taxon>
        <taxon>Hexacorallia</taxon>
        <taxon>Scleractinia</taxon>
        <taxon>Astrocoeniina</taxon>
        <taxon>Pocilloporidae</taxon>
        <taxon>Pocillopora</taxon>
    </lineage>
</organism>
<evidence type="ECO:0000313" key="12">
    <source>
        <dbReference type="EMBL" id="CAH3165964.1"/>
    </source>
</evidence>
<dbReference type="Proteomes" id="UP001159428">
    <property type="component" value="Unassembled WGS sequence"/>
</dbReference>
<keyword evidence="3 10" id="KW-0812">Transmembrane</keyword>
<feature type="transmembrane region" description="Helical" evidence="10">
    <location>
        <begin position="244"/>
        <end position="271"/>
    </location>
</feature>
<gene>
    <name evidence="12" type="ORF">PMEA_00004451</name>
</gene>
<keyword evidence="8" id="KW-0325">Glycoprotein</keyword>
<dbReference type="Pfam" id="PF00001">
    <property type="entry name" value="7tm_1"/>
    <property type="match status" value="1"/>
</dbReference>
<feature type="transmembrane region" description="Helical" evidence="10">
    <location>
        <begin position="324"/>
        <end position="345"/>
    </location>
</feature>
<feature type="transmembrane region" description="Helical" evidence="10">
    <location>
        <begin position="366"/>
        <end position="387"/>
    </location>
</feature>
<feature type="non-terminal residue" evidence="12">
    <location>
        <position position="1"/>
    </location>
</feature>
<evidence type="ECO:0000256" key="6">
    <source>
        <dbReference type="ARBA" id="ARBA00023136"/>
    </source>
</evidence>
<sequence>CRQQISPEVEHCRKHLKNCYAPPLWWVGFNQHLSHQSTFSSPSQHFLAILYPCCPSQGICPPCAVQTLVSLSDLLVGLIAQPLYVTFWMSVVHEHWTLCYYAETAAYIIGSALCGVSLLTMAAISVDRLLRALLAGLRYKEIVTLNSVCIIIANFWVLCLVASLCAIFDRRIITLLYSALWVQSVLVVCYTPYLIVRIHFAVHGVRPSYSQQIMLISNFSSGRSHTKSYEELICSPSLMGGHQQLSICFLAVYILLSITAFAGNSLILFALYKESSLHPPSKLLYRCLATTDLLVGLVAQPLYATYWMSVFQEHWSRCRYARDAGYVTSYVLILVSLMTMTAISVDRLLALLLGLRYKQIVTLKRTYIIVTTFWVFNIVASLCGIFYPSIIYLYSSLVSPFCLVISFASYTKIFWTLRNHQAQVGDQQRTSQTNALNMARFRKAVDSALWVQLALVVCYAPMYTVEIVVTRTNKYSLLLVVVRKVAIILLYFNSTLNPFLYCWKISEVRQAVKRTLKEALC</sequence>
<feature type="transmembrane region" description="Helical" evidence="10">
    <location>
        <begin position="144"/>
        <end position="168"/>
    </location>
</feature>
<dbReference type="Gene3D" id="1.20.1070.10">
    <property type="entry name" value="Rhodopsin 7-helix transmembrane proteins"/>
    <property type="match status" value="2"/>
</dbReference>
<evidence type="ECO:0000256" key="5">
    <source>
        <dbReference type="ARBA" id="ARBA00023040"/>
    </source>
</evidence>
<keyword evidence="13" id="KW-1185">Reference proteome</keyword>
<keyword evidence="5" id="KW-0297">G-protein coupled receptor</keyword>